<dbReference type="Pfam" id="PF22486">
    <property type="entry name" value="MATH_2"/>
    <property type="match status" value="2"/>
</dbReference>
<sequence length="252" mass="28520">MYIDDSFCSIFGVVKKIKRSFANKSQALPEEKVGSALTAAADEARLVIYPNAHGTGNDDKDYVSVYLAITNTSALPSNWEVNATFSICLFNHSSGNCPYSLGRAQRFHALKQEWDFNKFISKKDLTDPSNGYVVDDKFVFGAEVFVNENKAVTECMSAKSIGKDPYKWEFKISNFSELKDKWVSEEFTVGGNKWVIDAYPNGLGKQSGRSLSIFLHHVVYEHCSSSQRVRTWFCWNYVLNLKCNSQQYLVDC</sequence>
<dbReference type="PANTHER" id="PTHR46162">
    <property type="entry name" value="TRAF-LIKE FAMILY PROTEIN"/>
    <property type="match status" value="1"/>
</dbReference>
<feature type="domain" description="MATH" evidence="1">
    <location>
        <begin position="14"/>
        <end position="144"/>
    </location>
</feature>
<dbReference type="EMBL" id="JAVIJP010000016">
    <property type="protein sequence ID" value="KAL3641578.1"/>
    <property type="molecule type" value="Genomic_DNA"/>
</dbReference>
<dbReference type="Proteomes" id="UP001632038">
    <property type="component" value="Unassembled WGS sequence"/>
</dbReference>
<evidence type="ECO:0000313" key="3">
    <source>
        <dbReference type="Proteomes" id="UP001632038"/>
    </source>
</evidence>
<dbReference type="PROSITE" id="PS50144">
    <property type="entry name" value="MATH"/>
    <property type="match status" value="2"/>
</dbReference>
<proteinExistence type="predicted"/>
<dbReference type="InterPro" id="IPR002083">
    <property type="entry name" value="MATH/TRAF_dom"/>
</dbReference>
<dbReference type="InterPro" id="IPR008974">
    <property type="entry name" value="TRAF-like"/>
</dbReference>
<organism evidence="2 3">
    <name type="scientific">Castilleja foliolosa</name>
    <dbReference type="NCBI Taxonomy" id="1961234"/>
    <lineage>
        <taxon>Eukaryota</taxon>
        <taxon>Viridiplantae</taxon>
        <taxon>Streptophyta</taxon>
        <taxon>Embryophyta</taxon>
        <taxon>Tracheophyta</taxon>
        <taxon>Spermatophyta</taxon>
        <taxon>Magnoliopsida</taxon>
        <taxon>eudicotyledons</taxon>
        <taxon>Gunneridae</taxon>
        <taxon>Pentapetalae</taxon>
        <taxon>asterids</taxon>
        <taxon>lamiids</taxon>
        <taxon>Lamiales</taxon>
        <taxon>Orobanchaceae</taxon>
        <taxon>Pedicularideae</taxon>
        <taxon>Castillejinae</taxon>
        <taxon>Castilleja</taxon>
    </lineage>
</organism>
<dbReference type="CDD" id="cd00121">
    <property type="entry name" value="MATH"/>
    <property type="match status" value="2"/>
</dbReference>
<dbReference type="SUPFAM" id="SSF49599">
    <property type="entry name" value="TRAF domain-like"/>
    <property type="match status" value="2"/>
</dbReference>
<evidence type="ECO:0000259" key="1">
    <source>
        <dbReference type="PROSITE" id="PS50144"/>
    </source>
</evidence>
<accession>A0ABD3DGY9</accession>
<evidence type="ECO:0000313" key="2">
    <source>
        <dbReference type="EMBL" id="KAL3641578.1"/>
    </source>
</evidence>
<dbReference type="AlphaFoldDB" id="A0ABD3DGY9"/>
<name>A0ABD3DGY9_9LAMI</name>
<protein>
    <recommendedName>
        <fullName evidence="1">MATH domain-containing protein</fullName>
    </recommendedName>
</protein>
<feature type="domain" description="MATH" evidence="1">
    <location>
        <begin position="165"/>
        <end position="252"/>
    </location>
</feature>
<dbReference type="PANTHER" id="PTHR46162:SF20">
    <property type="entry name" value="UBIQUITIN CARBOXYL-TERMINAL HYDROLASE 7-LIKE ISOFORM X1"/>
    <property type="match status" value="1"/>
</dbReference>
<keyword evidence="3" id="KW-1185">Reference proteome</keyword>
<dbReference type="Gene3D" id="2.60.210.10">
    <property type="entry name" value="Apoptosis, Tumor Necrosis Factor Receptor Associated Protein 2, Chain A"/>
    <property type="match status" value="2"/>
</dbReference>
<reference evidence="3" key="1">
    <citation type="journal article" date="2024" name="IScience">
        <title>Strigolactones Initiate the Formation of Haustorium-like Structures in Castilleja.</title>
        <authorList>
            <person name="Buerger M."/>
            <person name="Peterson D."/>
            <person name="Chory J."/>
        </authorList>
    </citation>
    <scope>NUCLEOTIDE SEQUENCE [LARGE SCALE GENOMIC DNA]</scope>
</reference>
<comment type="caution">
    <text evidence="2">The sequence shown here is derived from an EMBL/GenBank/DDBJ whole genome shotgun (WGS) entry which is preliminary data.</text>
</comment>
<gene>
    <name evidence="2" type="ORF">CASFOL_012393</name>
</gene>